<reference evidence="3" key="1">
    <citation type="submission" date="2018-08" db="EMBL/GenBank/DDBJ databases">
        <authorList>
            <person name="Im W.T."/>
        </authorList>
    </citation>
    <scope>NUCLEOTIDE SEQUENCE [LARGE SCALE GENOMIC DNA]</scope>
    <source>
        <strain evidence="3">LA-28</strain>
    </source>
</reference>
<dbReference type="SUPFAM" id="SSF54909">
    <property type="entry name" value="Dimeric alpha+beta barrel"/>
    <property type="match status" value="1"/>
</dbReference>
<dbReference type="RefSeq" id="WP_116623811.1">
    <property type="nucleotide sequence ID" value="NZ_QURN01000006.1"/>
</dbReference>
<evidence type="ECO:0000259" key="1">
    <source>
        <dbReference type="Pfam" id="PF07045"/>
    </source>
</evidence>
<accession>A0A371XFF6</accession>
<dbReference type="InterPro" id="IPR010753">
    <property type="entry name" value="DUF1330"/>
</dbReference>
<dbReference type="Gene3D" id="3.30.70.100">
    <property type="match status" value="1"/>
</dbReference>
<dbReference type="AlphaFoldDB" id="A0A371XFF6"/>
<proteinExistence type="predicted"/>
<name>A0A371XFF6_9HYPH</name>
<dbReference type="Proteomes" id="UP000262379">
    <property type="component" value="Unassembled WGS sequence"/>
</dbReference>
<organism evidence="2 3">
    <name type="scientific">Mesorhizobium denitrificans</name>
    <dbReference type="NCBI Taxonomy" id="2294114"/>
    <lineage>
        <taxon>Bacteria</taxon>
        <taxon>Pseudomonadati</taxon>
        <taxon>Pseudomonadota</taxon>
        <taxon>Alphaproteobacteria</taxon>
        <taxon>Hyphomicrobiales</taxon>
        <taxon>Phyllobacteriaceae</taxon>
        <taxon>Mesorhizobium</taxon>
    </lineage>
</organism>
<gene>
    <name evidence="2" type="ORF">DY251_08600</name>
</gene>
<keyword evidence="3" id="KW-1185">Reference proteome</keyword>
<sequence>MKGYWLILGTEILDQSAQDEYVRLWKPIAEKYQAKVKPDSTRSLLMEARDTRRVVVVEFPSYDAAKTCYDDPAYQLALSHALQASNRELLILQGDIA</sequence>
<protein>
    <submittedName>
        <fullName evidence="2">DUF1330 domain-containing protein</fullName>
    </submittedName>
</protein>
<comment type="caution">
    <text evidence="2">The sequence shown here is derived from an EMBL/GenBank/DDBJ whole genome shotgun (WGS) entry which is preliminary data.</text>
</comment>
<dbReference type="InterPro" id="IPR011008">
    <property type="entry name" value="Dimeric_a/b-barrel"/>
</dbReference>
<evidence type="ECO:0000313" key="3">
    <source>
        <dbReference type="Proteomes" id="UP000262379"/>
    </source>
</evidence>
<dbReference type="Pfam" id="PF07045">
    <property type="entry name" value="DUF1330"/>
    <property type="match status" value="1"/>
</dbReference>
<dbReference type="EMBL" id="QURN01000006">
    <property type="protein sequence ID" value="RFC67975.1"/>
    <property type="molecule type" value="Genomic_DNA"/>
</dbReference>
<feature type="domain" description="DUF1330" evidence="1">
    <location>
        <begin position="2"/>
        <end position="94"/>
    </location>
</feature>
<evidence type="ECO:0000313" key="2">
    <source>
        <dbReference type="EMBL" id="RFC67975.1"/>
    </source>
</evidence>